<dbReference type="CDD" id="cd02616">
    <property type="entry name" value="HAD_PPase"/>
    <property type="match status" value="1"/>
</dbReference>
<dbReference type="EMBL" id="JBHUMX010000035">
    <property type="protein sequence ID" value="MFD2629138.1"/>
    <property type="molecule type" value="Genomic_DNA"/>
</dbReference>
<sequence length="211" mass="23489">MSIRTILFDLDGTLIDTNELIIASFMHTFSHYGMSYTREEIIQFNGPPLADTFQRIAPDLGEKMIETYRAHNLAVHDSYVTAFPYVLETITALKEQGLQLGIVSTKMRKGVNMGLSLTGLDSFMDTIVTFDDVTHAKPHPEPVLKAVQELGANLETTLMVGDNYHDIESGKNAGVLTAGVAWSDKGSSFLAEYHPTYMLKDMRDLLKLIEV</sequence>
<accession>A0ABW5Q0W3</accession>
<proteinExistence type="predicted"/>
<dbReference type="Pfam" id="PF13419">
    <property type="entry name" value="HAD_2"/>
    <property type="match status" value="1"/>
</dbReference>
<evidence type="ECO:0000313" key="4">
    <source>
        <dbReference type="Proteomes" id="UP001597451"/>
    </source>
</evidence>
<evidence type="ECO:0000256" key="1">
    <source>
        <dbReference type="ARBA" id="ARBA00022801"/>
    </source>
</evidence>
<keyword evidence="2" id="KW-0460">Magnesium</keyword>
<dbReference type="Gene3D" id="3.40.50.1000">
    <property type="entry name" value="HAD superfamily/HAD-like"/>
    <property type="match status" value="1"/>
</dbReference>
<dbReference type="SFLD" id="SFLDG01129">
    <property type="entry name" value="C1.5:_HAD__Beta-PGM__Phosphata"/>
    <property type="match status" value="1"/>
</dbReference>
<dbReference type="InterPro" id="IPR023214">
    <property type="entry name" value="HAD_sf"/>
</dbReference>
<dbReference type="InterPro" id="IPR041492">
    <property type="entry name" value="HAD_2"/>
</dbReference>
<dbReference type="RefSeq" id="WP_379561892.1">
    <property type="nucleotide sequence ID" value="NZ_CP085256.1"/>
</dbReference>
<dbReference type="NCBIfam" id="NF009804">
    <property type="entry name" value="PRK13288.1"/>
    <property type="match status" value="1"/>
</dbReference>
<dbReference type="SFLD" id="SFLDG01135">
    <property type="entry name" value="C1.5.6:_HAD__Beta-PGM__Phospha"/>
    <property type="match status" value="1"/>
</dbReference>
<gene>
    <name evidence="3" type="primary">ppaX</name>
    <name evidence="3" type="ORF">ACFSUN_10155</name>
</gene>
<comment type="caution">
    <text evidence="3">The sequence shown here is derived from an EMBL/GenBank/DDBJ whole genome shotgun (WGS) entry which is preliminary data.</text>
</comment>
<keyword evidence="1 3" id="KW-0378">Hydrolase</keyword>
<dbReference type="InterPro" id="IPR036412">
    <property type="entry name" value="HAD-like_sf"/>
</dbReference>
<dbReference type="Gene3D" id="1.10.150.240">
    <property type="entry name" value="Putative phosphatase, domain 2"/>
    <property type="match status" value="1"/>
</dbReference>
<dbReference type="GO" id="GO:0004427">
    <property type="term" value="F:inorganic diphosphate phosphatase activity"/>
    <property type="evidence" value="ECO:0007669"/>
    <property type="project" value="UniProtKB-EC"/>
</dbReference>
<dbReference type="InterPro" id="IPR050155">
    <property type="entry name" value="HAD-like_hydrolase_sf"/>
</dbReference>
<name>A0ABW5Q0W3_9BACI</name>
<dbReference type="SUPFAM" id="SSF56784">
    <property type="entry name" value="HAD-like"/>
    <property type="match status" value="1"/>
</dbReference>
<dbReference type="PANTHER" id="PTHR43434:SF26">
    <property type="entry name" value="PYROPHOSPHATASE PPAX"/>
    <property type="match status" value="1"/>
</dbReference>
<dbReference type="InterPro" id="IPR023198">
    <property type="entry name" value="PGP-like_dom2"/>
</dbReference>
<dbReference type="NCBIfam" id="TIGR01549">
    <property type="entry name" value="HAD-SF-IA-v1"/>
    <property type="match status" value="1"/>
</dbReference>
<reference evidence="4" key="1">
    <citation type="journal article" date="2019" name="Int. J. Syst. Evol. Microbiol.">
        <title>The Global Catalogue of Microorganisms (GCM) 10K type strain sequencing project: providing services to taxonomists for standard genome sequencing and annotation.</title>
        <authorList>
            <consortium name="The Broad Institute Genomics Platform"/>
            <consortium name="The Broad Institute Genome Sequencing Center for Infectious Disease"/>
            <person name="Wu L."/>
            <person name="Ma J."/>
        </authorList>
    </citation>
    <scope>NUCLEOTIDE SEQUENCE [LARGE SCALE GENOMIC DNA]</scope>
    <source>
        <strain evidence="4">TISTR 1858</strain>
    </source>
</reference>
<keyword evidence="4" id="KW-1185">Reference proteome</keyword>
<evidence type="ECO:0000256" key="2">
    <source>
        <dbReference type="ARBA" id="ARBA00022842"/>
    </source>
</evidence>
<dbReference type="InterPro" id="IPR006439">
    <property type="entry name" value="HAD-SF_hydro_IA"/>
</dbReference>
<evidence type="ECO:0000313" key="3">
    <source>
        <dbReference type="EMBL" id="MFD2629138.1"/>
    </source>
</evidence>
<dbReference type="NCBIfam" id="TIGR01509">
    <property type="entry name" value="HAD-SF-IA-v3"/>
    <property type="match status" value="1"/>
</dbReference>
<protein>
    <submittedName>
        <fullName evidence="3">Pyrophosphatase PpaX</fullName>
        <ecNumber evidence="3">3.6.1.1</ecNumber>
    </submittedName>
</protein>
<dbReference type="SFLD" id="SFLDS00003">
    <property type="entry name" value="Haloacid_Dehalogenase"/>
    <property type="match status" value="1"/>
</dbReference>
<organism evidence="3 4">
    <name type="scientific">Oceanobacillus kapialis</name>
    <dbReference type="NCBI Taxonomy" id="481353"/>
    <lineage>
        <taxon>Bacteria</taxon>
        <taxon>Bacillati</taxon>
        <taxon>Bacillota</taxon>
        <taxon>Bacilli</taxon>
        <taxon>Bacillales</taxon>
        <taxon>Bacillaceae</taxon>
        <taxon>Oceanobacillus</taxon>
    </lineage>
</organism>
<dbReference type="Proteomes" id="UP001597451">
    <property type="component" value="Unassembled WGS sequence"/>
</dbReference>
<dbReference type="PRINTS" id="PR00413">
    <property type="entry name" value="HADHALOGNASE"/>
</dbReference>
<dbReference type="EC" id="3.6.1.1" evidence="3"/>
<dbReference type="PANTHER" id="PTHR43434">
    <property type="entry name" value="PHOSPHOGLYCOLATE PHOSPHATASE"/>
    <property type="match status" value="1"/>
</dbReference>